<gene>
    <name evidence="3" type="ORF">PTTW11_01260</name>
</gene>
<proteinExistence type="predicted"/>
<protein>
    <submittedName>
        <fullName evidence="3">Tol protein</fullName>
    </submittedName>
</protein>
<dbReference type="SUPFAM" id="SSF52540">
    <property type="entry name" value="P-loop containing nucleoside triphosphate hydrolases"/>
    <property type="match status" value="1"/>
</dbReference>
<evidence type="ECO:0000259" key="2">
    <source>
        <dbReference type="Pfam" id="PF24883"/>
    </source>
</evidence>
<sequence length="506" mass="57586">MALQSPMGVSCDVFPGVYDWFFTEDVFVRWRKARMTWPLHCIGGPGAGKTTLVSLVHQHLIAYPETHSYPVVHMSISQDVPYHDKNFLEDFLETLYDKLADTTMLENDCSYEAFSDYYEKRYSLEDAPEGYRVKERLKSLRAALSLRLRTIEGSRAFLLLDGIDRYDSTQRLLIDDELSRLLDSGFSILITSRIAVFQRLHTVCDHPDDPASHIPQDCRPPLSMYYKCKMCGDIMCMQCRSQKWSCSNGHEDSKLFEPYDHVTINIITPEVAMRSYVAWDLEREHGDLGLDSSARKPPLSPLGQLLTSKTASKSVQKYMEEIVDAAGGNISLAKARLDLLHTMETPDDLEARRDQLPTNIVAMFESGLKRIGAQPDNQHEIALNALAAAATDIRGAEVPTIREKLQRFDIRSGEDIVETVRGFLLSTPTDTESLRLAAFHLSFFRYITERYHQGIHHASQQIDIPKPSFYPQEIGTPSPVTPYTLSRSITQPIQPFIIRKDTRDWT</sequence>
<dbReference type="AlphaFoldDB" id="A0A6S6VB36"/>
<evidence type="ECO:0000313" key="4">
    <source>
        <dbReference type="Proteomes" id="UP000472372"/>
    </source>
</evidence>
<dbReference type="Gene3D" id="3.40.50.300">
    <property type="entry name" value="P-loop containing nucleotide triphosphate hydrolases"/>
    <property type="match status" value="1"/>
</dbReference>
<evidence type="ECO:0000256" key="1">
    <source>
        <dbReference type="ARBA" id="ARBA00022737"/>
    </source>
</evidence>
<dbReference type="EMBL" id="HG992977">
    <property type="protein sequence ID" value="CAE7001572.1"/>
    <property type="molecule type" value="Genomic_DNA"/>
</dbReference>
<feature type="domain" description="Nephrocystin 3-like N-terminal" evidence="2">
    <location>
        <begin position="17"/>
        <end position="193"/>
    </location>
</feature>
<name>A0A6S6VB36_9PLEO</name>
<dbReference type="Pfam" id="PF24883">
    <property type="entry name" value="NPHP3_N"/>
    <property type="match status" value="1"/>
</dbReference>
<dbReference type="InterPro" id="IPR056884">
    <property type="entry name" value="NPHP3-like_N"/>
</dbReference>
<accession>A0A6S6VB36</accession>
<keyword evidence="1" id="KW-0677">Repeat</keyword>
<dbReference type="PANTHER" id="PTHR10039">
    <property type="entry name" value="AMELOGENIN"/>
    <property type="match status" value="1"/>
</dbReference>
<evidence type="ECO:0000313" key="3">
    <source>
        <dbReference type="EMBL" id="CAE7001572.1"/>
    </source>
</evidence>
<organism evidence="3 4">
    <name type="scientific">Pyrenophora teres f. teres</name>
    <dbReference type="NCBI Taxonomy" id="97479"/>
    <lineage>
        <taxon>Eukaryota</taxon>
        <taxon>Fungi</taxon>
        <taxon>Dikarya</taxon>
        <taxon>Ascomycota</taxon>
        <taxon>Pezizomycotina</taxon>
        <taxon>Dothideomycetes</taxon>
        <taxon>Pleosporomycetidae</taxon>
        <taxon>Pleosporales</taxon>
        <taxon>Pleosporineae</taxon>
        <taxon>Pleosporaceae</taxon>
        <taxon>Pyrenophora</taxon>
    </lineage>
</organism>
<dbReference type="Proteomes" id="UP000472372">
    <property type="component" value="Chromosome 1"/>
</dbReference>
<reference evidence="3" key="1">
    <citation type="submission" date="2021-02" db="EMBL/GenBank/DDBJ databases">
        <authorList>
            <person name="Syme A R."/>
            <person name="Syme A R."/>
            <person name="Moolhuijzen P."/>
        </authorList>
    </citation>
    <scope>NUCLEOTIDE SEQUENCE</scope>
    <source>
        <strain evidence="3">W1-1</strain>
    </source>
</reference>
<dbReference type="InterPro" id="IPR027417">
    <property type="entry name" value="P-loop_NTPase"/>
</dbReference>